<comment type="caution">
    <text evidence="1">The sequence shown here is derived from an EMBL/GenBank/DDBJ whole genome shotgun (WGS) entry which is preliminary data.</text>
</comment>
<sequence>MALDKLRDSKSGLTGWLLEANLSALADPKVKPKIMISCCKALRSKLENKDKRMFHVIDVAYTTILDLVRNTEYKPLGNDQDSYTMLEMFGEAYPTSWNLEEAESQKFAVEVLKRKLSDTLKDITNFEDIKDDISKKMPSVLDEGMK</sequence>
<name>A0A4Y2QED9_ARAVE</name>
<gene>
    <name evidence="1" type="ORF">AVEN_62139_1</name>
</gene>
<organism evidence="1 2">
    <name type="scientific">Araneus ventricosus</name>
    <name type="common">Orbweaver spider</name>
    <name type="synonym">Epeira ventricosa</name>
    <dbReference type="NCBI Taxonomy" id="182803"/>
    <lineage>
        <taxon>Eukaryota</taxon>
        <taxon>Metazoa</taxon>
        <taxon>Ecdysozoa</taxon>
        <taxon>Arthropoda</taxon>
        <taxon>Chelicerata</taxon>
        <taxon>Arachnida</taxon>
        <taxon>Araneae</taxon>
        <taxon>Araneomorphae</taxon>
        <taxon>Entelegynae</taxon>
        <taxon>Araneoidea</taxon>
        <taxon>Araneidae</taxon>
        <taxon>Araneus</taxon>
    </lineage>
</organism>
<reference evidence="1 2" key="1">
    <citation type="journal article" date="2019" name="Sci. Rep.">
        <title>Orb-weaving spider Araneus ventricosus genome elucidates the spidroin gene catalogue.</title>
        <authorList>
            <person name="Kono N."/>
            <person name="Nakamura H."/>
            <person name="Ohtoshi R."/>
            <person name="Moran D.A.P."/>
            <person name="Shinohara A."/>
            <person name="Yoshida Y."/>
            <person name="Fujiwara M."/>
            <person name="Mori M."/>
            <person name="Tomita M."/>
            <person name="Arakawa K."/>
        </authorList>
    </citation>
    <scope>NUCLEOTIDE SEQUENCE [LARGE SCALE GENOMIC DNA]</scope>
</reference>
<proteinExistence type="predicted"/>
<dbReference type="Proteomes" id="UP000499080">
    <property type="component" value="Unassembled WGS sequence"/>
</dbReference>
<keyword evidence="2" id="KW-1185">Reference proteome</keyword>
<accession>A0A4Y2QED9</accession>
<dbReference type="AlphaFoldDB" id="A0A4Y2QED9"/>
<dbReference type="EMBL" id="BGPR01013661">
    <property type="protein sequence ID" value="GBN61622.1"/>
    <property type="molecule type" value="Genomic_DNA"/>
</dbReference>
<evidence type="ECO:0000313" key="1">
    <source>
        <dbReference type="EMBL" id="GBN61622.1"/>
    </source>
</evidence>
<protein>
    <submittedName>
        <fullName evidence="1">Uncharacterized protein</fullName>
    </submittedName>
</protein>
<evidence type="ECO:0000313" key="2">
    <source>
        <dbReference type="Proteomes" id="UP000499080"/>
    </source>
</evidence>